<name>K6Z470_9ALTE</name>
<dbReference type="Proteomes" id="UP000006322">
    <property type="component" value="Unassembled WGS sequence"/>
</dbReference>
<reference evidence="2" key="1">
    <citation type="journal article" date="2014" name="Environ. Microbiol.">
        <title>Comparative genomics of the marine bacterial genus Glaciecola reveals the high degree of genomic diversity and genomic characteristic for cold adaptation.</title>
        <authorList>
            <person name="Qin Q.L."/>
            <person name="Xie B.B."/>
            <person name="Yu Y."/>
            <person name="Shu Y.L."/>
            <person name="Rong J.C."/>
            <person name="Zhang Y.J."/>
            <person name="Zhao D.L."/>
            <person name="Chen X.L."/>
            <person name="Zhang X.Y."/>
            <person name="Chen B."/>
            <person name="Zhou B.C."/>
            <person name="Zhang Y.Z."/>
        </authorList>
    </citation>
    <scope>NUCLEOTIDE SEQUENCE [LARGE SCALE GENOMIC DNA]</scope>
    <source>
        <strain evidence="2">LMG 21857</strain>
    </source>
</reference>
<keyword evidence="2" id="KW-1185">Reference proteome</keyword>
<gene>
    <name evidence="1" type="ORF">GPLA_0105</name>
</gene>
<accession>K6Z470</accession>
<sequence length="44" mass="5129">MFLTCSAFIPYCEYFTDNEQTVNSSNGWQCESQFLLRPVLVKFA</sequence>
<evidence type="ECO:0000313" key="2">
    <source>
        <dbReference type="Proteomes" id="UP000006322"/>
    </source>
</evidence>
<protein>
    <submittedName>
        <fullName evidence="1">Uncharacterized protein</fullName>
    </submittedName>
</protein>
<dbReference type="EMBL" id="BAER01000006">
    <property type="protein sequence ID" value="GAC31026.1"/>
    <property type="molecule type" value="Genomic_DNA"/>
</dbReference>
<dbReference type="AlphaFoldDB" id="K6Z470"/>
<comment type="caution">
    <text evidence="1">The sequence shown here is derived from an EMBL/GenBank/DDBJ whole genome shotgun (WGS) entry which is preliminary data.</text>
</comment>
<organism evidence="1 2">
    <name type="scientific">Paraglaciecola polaris LMG 21857</name>
    <dbReference type="NCBI Taxonomy" id="1129793"/>
    <lineage>
        <taxon>Bacteria</taxon>
        <taxon>Pseudomonadati</taxon>
        <taxon>Pseudomonadota</taxon>
        <taxon>Gammaproteobacteria</taxon>
        <taxon>Alteromonadales</taxon>
        <taxon>Alteromonadaceae</taxon>
        <taxon>Paraglaciecola</taxon>
    </lineage>
</organism>
<evidence type="ECO:0000313" key="1">
    <source>
        <dbReference type="EMBL" id="GAC31026.1"/>
    </source>
</evidence>
<proteinExistence type="predicted"/>